<organism evidence="2 3">
    <name type="scientific">Methanothrix harundinacea</name>
    <dbReference type="NCBI Taxonomy" id="301375"/>
    <lineage>
        <taxon>Archaea</taxon>
        <taxon>Methanobacteriati</taxon>
        <taxon>Methanobacteriota</taxon>
        <taxon>Stenosarchaea group</taxon>
        <taxon>Methanomicrobia</taxon>
        <taxon>Methanotrichales</taxon>
        <taxon>Methanotrichaceae</taxon>
        <taxon>Methanothrix</taxon>
    </lineage>
</organism>
<dbReference type="EMBL" id="LGFT01000036">
    <property type="protein sequence ID" value="KUK44042.1"/>
    <property type="molecule type" value="Genomic_DNA"/>
</dbReference>
<dbReference type="AlphaFoldDB" id="A0A101IJ10"/>
<sequence>MKKYRVVFHLTEIERANLALNNVRNLLAELGEDQVDAEVVTNSEGVKALLKSSPRSEGIDELSAKGVRFVLCSKSLKAMGLEKSEFVTIAEVVPSGTGELVKKQAEGWAYVRP</sequence>
<evidence type="ECO:0000313" key="4">
    <source>
        <dbReference type="Proteomes" id="UP000057043"/>
    </source>
</evidence>
<gene>
    <name evidence="1" type="ORF">XD72_1560</name>
    <name evidence="2" type="ORF">XE07_1536</name>
</gene>
<evidence type="ECO:0000313" key="2">
    <source>
        <dbReference type="EMBL" id="KUK95908.1"/>
    </source>
</evidence>
<dbReference type="Proteomes" id="UP000053961">
    <property type="component" value="Unassembled WGS sequence"/>
</dbReference>
<dbReference type="Proteomes" id="UP000057043">
    <property type="component" value="Unassembled WGS sequence"/>
</dbReference>
<proteinExistence type="predicted"/>
<dbReference type="EMBL" id="LGHB01000024">
    <property type="protein sequence ID" value="KUK95908.1"/>
    <property type="molecule type" value="Genomic_DNA"/>
</dbReference>
<evidence type="ECO:0000313" key="3">
    <source>
        <dbReference type="Proteomes" id="UP000053961"/>
    </source>
</evidence>
<dbReference type="Pfam" id="PF02635">
    <property type="entry name" value="DsrE"/>
    <property type="match status" value="1"/>
</dbReference>
<dbReference type="Gene3D" id="3.40.1260.10">
    <property type="entry name" value="DsrEFH-like"/>
    <property type="match status" value="1"/>
</dbReference>
<protein>
    <submittedName>
        <fullName evidence="2">Uncharacterized protein</fullName>
    </submittedName>
</protein>
<dbReference type="InterPro" id="IPR003787">
    <property type="entry name" value="Sulphur_relay_DsrE/F-like"/>
</dbReference>
<accession>A0A101IJ10</accession>
<dbReference type="PANTHER" id="PTHR37691">
    <property type="entry name" value="BLR3518 PROTEIN"/>
    <property type="match status" value="1"/>
</dbReference>
<dbReference type="PANTHER" id="PTHR37691:SF1">
    <property type="entry name" value="BLR3518 PROTEIN"/>
    <property type="match status" value="1"/>
</dbReference>
<evidence type="ECO:0000313" key="1">
    <source>
        <dbReference type="EMBL" id="KUK44042.1"/>
    </source>
</evidence>
<comment type="caution">
    <text evidence="2">The sequence shown here is derived from an EMBL/GenBank/DDBJ whole genome shotgun (WGS) entry which is preliminary data.</text>
</comment>
<dbReference type="InterPro" id="IPR027396">
    <property type="entry name" value="DsrEFH-like"/>
</dbReference>
<dbReference type="SUPFAM" id="SSF75169">
    <property type="entry name" value="DsrEFH-like"/>
    <property type="match status" value="1"/>
</dbReference>
<name>A0A101IJ10_9EURY</name>
<reference evidence="3 4" key="2">
    <citation type="journal article" date="2015" name="MBio">
        <title>Genome-Resolved Metagenomic Analysis Reveals Roles for Candidate Phyla and Other Microbial Community Members in Biogeochemical Transformations in Oil Reservoirs.</title>
        <authorList>
            <person name="Hu P."/>
            <person name="Tom L."/>
            <person name="Singh A."/>
            <person name="Thomas B.C."/>
            <person name="Baker B.J."/>
            <person name="Piceno Y.M."/>
            <person name="Andersen G.L."/>
            <person name="Banfield J.F."/>
        </authorList>
    </citation>
    <scope>NUCLEOTIDE SEQUENCE [LARGE SCALE GENOMIC DNA]</scope>
    <source>
        <strain evidence="1">57_489</strain>
    </source>
</reference>
<reference evidence="2" key="1">
    <citation type="journal article" date="2015" name="MBio">
        <title>Genome-resolved metagenomic analysis reveals roles for candidate phyla and other microbial community members in biogeochemical transformations in oil reservoirs.</title>
        <authorList>
            <person name="Hu P."/>
            <person name="Tom L."/>
            <person name="Singh A."/>
            <person name="Thomas B.C."/>
            <person name="Baker B.J."/>
            <person name="Piceno Y.M."/>
            <person name="Andersen G.L."/>
            <person name="Banfield J.F."/>
        </authorList>
    </citation>
    <scope>NUCLEOTIDE SEQUENCE [LARGE SCALE GENOMIC DNA]</scope>
    <source>
        <strain evidence="2">56_747</strain>
    </source>
</reference>
<dbReference type="PATRIC" id="fig|301375.6.peg.700"/>